<organism evidence="1">
    <name type="scientific">Arundo donax</name>
    <name type="common">Giant reed</name>
    <name type="synonym">Donax arundinaceus</name>
    <dbReference type="NCBI Taxonomy" id="35708"/>
    <lineage>
        <taxon>Eukaryota</taxon>
        <taxon>Viridiplantae</taxon>
        <taxon>Streptophyta</taxon>
        <taxon>Embryophyta</taxon>
        <taxon>Tracheophyta</taxon>
        <taxon>Spermatophyta</taxon>
        <taxon>Magnoliopsida</taxon>
        <taxon>Liliopsida</taxon>
        <taxon>Poales</taxon>
        <taxon>Poaceae</taxon>
        <taxon>PACMAD clade</taxon>
        <taxon>Arundinoideae</taxon>
        <taxon>Arundineae</taxon>
        <taxon>Arundo</taxon>
    </lineage>
</organism>
<reference evidence="1" key="2">
    <citation type="journal article" date="2015" name="Data Brief">
        <title>Shoot transcriptome of the giant reed, Arundo donax.</title>
        <authorList>
            <person name="Barrero R.A."/>
            <person name="Guerrero F.D."/>
            <person name="Moolhuijzen P."/>
            <person name="Goolsby J.A."/>
            <person name="Tidwell J."/>
            <person name="Bellgard S.E."/>
            <person name="Bellgard M.I."/>
        </authorList>
    </citation>
    <scope>NUCLEOTIDE SEQUENCE</scope>
    <source>
        <tissue evidence="1">Shoot tissue taken approximately 20 cm above the soil surface</tissue>
    </source>
</reference>
<evidence type="ECO:0000313" key="1">
    <source>
        <dbReference type="EMBL" id="JAD86957.1"/>
    </source>
</evidence>
<name>A0A0A9SCL8_ARUDO</name>
<accession>A0A0A9SCL8</accession>
<sequence>MQLQCHSVTEGSADICPGCTDFAHTDTTRHDGNIHGLAKQKQKHTTV</sequence>
<proteinExistence type="predicted"/>
<dbReference type="AlphaFoldDB" id="A0A0A9SCL8"/>
<protein>
    <submittedName>
        <fullName evidence="1">Uncharacterized protein</fullName>
    </submittedName>
</protein>
<reference evidence="1" key="1">
    <citation type="submission" date="2014-09" db="EMBL/GenBank/DDBJ databases">
        <authorList>
            <person name="Magalhaes I.L.F."/>
            <person name="Oliveira U."/>
            <person name="Santos F.R."/>
            <person name="Vidigal T.H.D.A."/>
            <person name="Brescovit A.D."/>
            <person name="Santos A.J."/>
        </authorList>
    </citation>
    <scope>NUCLEOTIDE SEQUENCE</scope>
    <source>
        <tissue evidence="1">Shoot tissue taken approximately 20 cm above the soil surface</tissue>
    </source>
</reference>
<dbReference type="EMBL" id="GBRH01210938">
    <property type="protein sequence ID" value="JAD86957.1"/>
    <property type="molecule type" value="Transcribed_RNA"/>
</dbReference>